<dbReference type="PIRSF" id="PIRSF000865">
    <property type="entry name" value="Lipoprotein_lipase_LIPH"/>
    <property type="match status" value="1"/>
</dbReference>
<feature type="signal peptide" evidence="9">
    <location>
        <begin position="1"/>
        <end position="24"/>
    </location>
</feature>
<keyword evidence="12" id="KW-1185">Reference proteome</keyword>
<evidence type="ECO:0000256" key="4">
    <source>
        <dbReference type="ARBA" id="ARBA00023157"/>
    </source>
</evidence>
<comment type="caution">
    <text evidence="11">The sequence shown here is derived from an EMBL/GenBank/DDBJ whole genome shotgun (WGS) entry which is preliminary data.</text>
</comment>
<feature type="active site" description="Charge relay system" evidence="5">
    <location>
        <position position="314"/>
    </location>
</feature>
<dbReference type="InterPro" id="IPR029058">
    <property type="entry name" value="AB_hydrolase_fold"/>
</dbReference>
<keyword evidence="6" id="KW-0106">Calcium</keyword>
<dbReference type="PANTHER" id="PTHR11610">
    <property type="entry name" value="LIPASE"/>
    <property type="match status" value="1"/>
</dbReference>
<dbReference type="CDD" id="cd00707">
    <property type="entry name" value="Pancreat_lipase_like"/>
    <property type="match status" value="1"/>
</dbReference>
<evidence type="ECO:0000256" key="1">
    <source>
        <dbReference type="ARBA" id="ARBA00004613"/>
    </source>
</evidence>
<dbReference type="Pfam" id="PF00151">
    <property type="entry name" value="Lipase"/>
    <property type="match status" value="1"/>
</dbReference>
<dbReference type="PRINTS" id="PR00821">
    <property type="entry name" value="TAGLIPASE"/>
</dbReference>
<protein>
    <recommendedName>
        <fullName evidence="10">PLAT domain-containing protein</fullName>
    </recommendedName>
</protein>
<comment type="caution">
    <text evidence="7">Lacks conserved residue(s) required for the propagation of feature annotation.</text>
</comment>
<dbReference type="Gene3D" id="3.40.50.1820">
    <property type="entry name" value="alpha/beta hydrolase"/>
    <property type="match status" value="1"/>
</dbReference>
<gene>
    <name evidence="11" type="ORF">V1264_023621</name>
</gene>
<keyword evidence="3" id="KW-0964">Secreted</keyword>
<evidence type="ECO:0000256" key="3">
    <source>
        <dbReference type="ARBA" id="ARBA00022525"/>
    </source>
</evidence>
<dbReference type="InterPro" id="IPR036392">
    <property type="entry name" value="PLAT/LH2_dom_sf"/>
</dbReference>
<proteinExistence type="inferred from homology"/>
<dbReference type="InterPro" id="IPR013818">
    <property type="entry name" value="Lipase"/>
</dbReference>
<dbReference type="InterPro" id="IPR000734">
    <property type="entry name" value="TAG_lipase"/>
</dbReference>
<dbReference type="Gene3D" id="2.60.60.20">
    <property type="entry name" value="PLAT/LH2 domain"/>
    <property type="match status" value="1"/>
</dbReference>
<dbReference type="InterPro" id="IPR001024">
    <property type="entry name" value="PLAT/LH2_dom"/>
</dbReference>
<evidence type="ECO:0000256" key="7">
    <source>
        <dbReference type="PROSITE-ProRule" id="PRU00152"/>
    </source>
</evidence>
<dbReference type="SUPFAM" id="SSF49723">
    <property type="entry name" value="Lipase/lipooxygenase domain (PLAT/LH2 domain)"/>
    <property type="match status" value="1"/>
</dbReference>
<feature type="binding site" evidence="6">
    <location>
        <position position="251"/>
    </location>
    <ligand>
        <name>Ca(2+)</name>
        <dbReference type="ChEBI" id="CHEBI:29108"/>
    </ligand>
</feature>
<organism evidence="11 12">
    <name type="scientific">Littorina saxatilis</name>
    <dbReference type="NCBI Taxonomy" id="31220"/>
    <lineage>
        <taxon>Eukaryota</taxon>
        <taxon>Metazoa</taxon>
        <taxon>Spiralia</taxon>
        <taxon>Lophotrochozoa</taxon>
        <taxon>Mollusca</taxon>
        <taxon>Gastropoda</taxon>
        <taxon>Caenogastropoda</taxon>
        <taxon>Littorinimorpha</taxon>
        <taxon>Littorinoidea</taxon>
        <taxon>Littorinidae</taxon>
        <taxon>Littorina</taxon>
    </lineage>
</organism>
<evidence type="ECO:0000256" key="6">
    <source>
        <dbReference type="PIRSR" id="PIRSR000865-2"/>
    </source>
</evidence>
<feature type="active site" description="Charge relay system" evidence="5">
    <location>
        <position position="235"/>
    </location>
</feature>
<comment type="similarity">
    <text evidence="2 8">Belongs to the AB hydrolase superfamily. Lipase family.</text>
</comment>
<dbReference type="GO" id="GO:0016042">
    <property type="term" value="P:lipid catabolic process"/>
    <property type="evidence" value="ECO:0007669"/>
    <property type="project" value="TreeGrafter"/>
</dbReference>
<dbReference type="EMBL" id="JBAMIC010000011">
    <property type="protein sequence ID" value="KAK7100722.1"/>
    <property type="molecule type" value="Genomic_DNA"/>
</dbReference>
<dbReference type="InterPro" id="IPR002331">
    <property type="entry name" value="Lipase_panc"/>
</dbReference>
<dbReference type="PANTHER" id="PTHR11610:SF173">
    <property type="entry name" value="LIPASE DOMAIN-CONTAINING PROTEIN-RELATED"/>
    <property type="match status" value="1"/>
</dbReference>
<dbReference type="GO" id="GO:0046872">
    <property type="term" value="F:metal ion binding"/>
    <property type="evidence" value="ECO:0007669"/>
    <property type="project" value="UniProtKB-KW"/>
</dbReference>
<evidence type="ECO:0000313" key="12">
    <source>
        <dbReference type="Proteomes" id="UP001374579"/>
    </source>
</evidence>
<dbReference type="AlphaFoldDB" id="A0AAN9B8D3"/>
<feature type="domain" description="PLAT" evidence="10">
    <location>
        <begin position="384"/>
        <end position="506"/>
    </location>
</feature>
<evidence type="ECO:0000256" key="2">
    <source>
        <dbReference type="ARBA" id="ARBA00010701"/>
    </source>
</evidence>
<feature type="chain" id="PRO_5042961437" description="PLAT domain-containing protein" evidence="9">
    <location>
        <begin position="25"/>
        <end position="509"/>
    </location>
</feature>
<dbReference type="GO" id="GO:0004806">
    <property type="term" value="F:triacylglycerol lipase activity"/>
    <property type="evidence" value="ECO:0007669"/>
    <property type="project" value="InterPro"/>
</dbReference>
<sequence>MQRIRFSTLLQWMTILGIQTLSLAATTTNTTNTTTTIGTQKPSVSATSTRLPVVTTTVNNFREKCYEYVGCFNNSAPFNNDEKTLPLAPEKIGVEFRLFTRKNEEYEKLTYKGNDVSVKNSHFNSSRRTRVIIHGFQNNVNEQWMADIKDSLLLIEDSNVIIVGWGPGANGGYDSAVANLRVVAAELSLLLIRLVKEAGLKLKDVHLIGHSLGAHTSGDTGRRLGGQIGRITGMDPAGPDFLNYNKAVLLDKTDAMFVDNIHTNGKTLLEGGAGISTPTAHVDFFVNGGRTQPGCKDGLSGFFSGGVAGVACSHGRSHQLFLESIRSECPFTAYPCANQSEFSLGKCLDCEPGGCSEMGFYADQHKARGSRFINTRAKAPFCGFHYAVTIHAGHGDDTKGTIYVTLRGSWGNTDAMMVTESEEKLKSGEDYVGVVVSPNEVGNVQSITVKYNKYKGWLFGLGSGNTVFAVDAVDVLSGESGKQYTFCLPTRQLTHSQSATLPVSPSGEC</sequence>
<dbReference type="PROSITE" id="PS50095">
    <property type="entry name" value="PLAT"/>
    <property type="match status" value="1"/>
</dbReference>
<evidence type="ECO:0000256" key="5">
    <source>
        <dbReference type="PIRSR" id="PIRSR000865-1"/>
    </source>
</evidence>
<evidence type="ECO:0000259" key="10">
    <source>
        <dbReference type="PROSITE" id="PS50095"/>
    </source>
</evidence>
<dbReference type="InterPro" id="IPR016272">
    <property type="entry name" value="Lipase_LIPH"/>
</dbReference>
<keyword evidence="4" id="KW-1015">Disulfide bond</keyword>
<dbReference type="SUPFAM" id="SSF53474">
    <property type="entry name" value="alpha/beta-Hydrolases"/>
    <property type="match status" value="1"/>
</dbReference>
<accession>A0AAN9B8D3</accession>
<keyword evidence="9" id="KW-0732">Signal</keyword>
<dbReference type="InterPro" id="IPR033906">
    <property type="entry name" value="Lipase_N"/>
</dbReference>
<evidence type="ECO:0000313" key="11">
    <source>
        <dbReference type="EMBL" id="KAK7100722.1"/>
    </source>
</evidence>
<dbReference type="GO" id="GO:0005615">
    <property type="term" value="C:extracellular space"/>
    <property type="evidence" value="ECO:0007669"/>
    <property type="project" value="TreeGrafter"/>
</dbReference>
<evidence type="ECO:0000256" key="8">
    <source>
        <dbReference type="RuleBase" id="RU004262"/>
    </source>
</evidence>
<evidence type="ECO:0000256" key="9">
    <source>
        <dbReference type="SAM" id="SignalP"/>
    </source>
</evidence>
<dbReference type="Proteomes" id="UP001374579">
    <property type="component" value="Unassembled WGS sequence"/>
</dbReference>
<feature type="active site" description="Nucleophile" evidence="5">
    <location>
        <position position="211"/>
    </location>
</feature>
<name>A0AAN9B8D3_9CAEN</name>
<comment type="subcellular location">
    <subcellularLocation>
        <location evidence="1">Secreted</location>
    </subcellularLocation>
</comment>
<dbReference type="PRINTS" id="PR00823">
    <property type="entry name" value="PANCLIPASE"/>
</dbReference>
<keyword evidence="6" id="KW-0479">Metal-binding</keyword>
<feature type="binding site" evidence="6">
    <location>
        <position position="254"/>
    </location>
    <ligand>
        <name>Ca(2+)</name>
        <dbReference type="ChEBI" id="CHEBI:29108"/>
    </ligand>
</feature>
<reference evidence="11 12" key="1">
    <citation type="submission" date="2024-02" db="EMBL/GenBank/DDBJ databases">
        <title>Chromosome-scale genome assembly of the rough periwinkle Littorina saxatilis.</title>
        <authorList>
            <person name="De Jode A."/>
            <person name="Faria R."/>
            <person name="Formenti G."/>
            <person name="Sims Y."/>
            <person name="Smith T.P."/>
            <person name="Tracey A."/>
            <person name="Wood J.M.D."/>
            <person name="Zagrodzka Z.B."/>
            <person name="Johannesson K."/>
            <person name="Butlin R.K."/>
            <person name="Leder E.H."/>
        </authorList>
    </citation>
    <scope>NUCLEOTIDE SEQUENCE [LARGE SCALE GENOMIC DNA]</scope>
    <source>
        <strain evidence="11">Snail1</strain>
        <tissue evidence="11">Muscle</tissue>
    </source>
</reference>